<dbReference type="PANTHER" id="PTHR47506:SF1">
    <property type="entry name" value="HTH-TYPE TRANSCRIPTIONAL REGULATOR YJDC"/>
    <property type="match status" value="1"/>
</dbReference>
<name>A0A1A2TJK7_MYCNT</name>
<evidence type="ECO:0000256" key="1">
    <source>
        <dbReference type="ARBA" id="ARBA00023015"/>
    </source>
</evidence>
<dbReference type="InterPro" id="IPR036271">
    <property type="entry name" value="Tet_transcr_reg_TetR-rel_C_sf"/>
</dbReference>
<dbReference type="AlphaFoldDB" id="A0A1A2TJK7"/>
<keyword evidence="1" id="KW-0805">Transcription regulation</keyword>
<dbReference type="Pfam" id="PF00440">
    <property type="entry name" value="TetR_N"/>
    <property type="match status" value="1"/>
</dbReference>
<evidence type="ECO:0000313" key="8">
    <source>
        <dbReference type="Proteomes" id="UP000092389"/>
    </source>
</evidence>
<dbReference type="InterPro" id="IPR009057">
    <property type="entry name" value="Homeodomain-like_sf"/>
</dbReference>
<dbReference type="Gene3D" id="1.10.357.10">
    <property type="entry name" value="Tetracycline Repressor, domain 2"/>
    <property type="match status" value="1"/>
</dbReference>
<feature type="domain" description="HTH tetR-type" evidence="6">
    <location>
        <begin position="12"/>
        <end position="72"/>
    </location>
</feature>
<keyword evidence="3" id="KW-0804">Transcription</keyword>
<keyword evidence="2 4" id="KW-0238">DNA-binding</keyword>
<reference evidence="7 8" key="1">
    <citation type="submission" date="2016-06" db="EMBL/GenBank/DDBJ databases">
        <authorList>
            <person name="Kjaerup R.B."/>
            <person name="Dalgaard T.S."/>
            <person name="Juul-Madsen H.R."/>
        </authorList>
    </citation>
    <scope>NUCLEOTIDE SEQUENCE [LARGE SCALE GENOMIC DNA]</scope>
    <source>
        <strain evidence="7 8">E152</strain>
    </source>
</reference>
<proteinExistence type="predicted"/>
<dbReference type="SUPFAM" id="SSF48498">
    <property type="entry name" value="Tetracyclin repressor-like, C-terminal domain"/>
    <property type="match status" value="1"/>
</dbReference>
<gene>
    <name evidence="7" type="ORF">A5683_21970</name>
</gene>
<evidence type="ECO:0000256" key="2">
    <source>
        <dbReference type="ARBA" id="ARBA00023125"/>
    </source>
</evidence>
<protein>
    <submittedName>
        <fullName evidence="7">TetR family transcriptional regulator</fullName>
    </submittedName>
</protein>
<dbReference type="PROSITE" id="PS50977">
    <property type="entry name" value="HTH_TETR_2"/>
    <property type="match status" value="1"/>
</dbReference>
<evidence type="ECO:0000256" key="4">
    <source>
        <dbReference type="PROSITE-ProRule" id="PRU00335"/>
    </source>
</evidence>
<evidence type="ECO:0000256" key="3">
    <source>
        <dbReference type="ARBA" id="ARBA00023163"/>
    </source>
</evidence>
<dbReference type="GO" id="GO:0003677">
    <property type="term" value="F:DNA binding"/>
    <property type="evidence" value="ECO:0007669"/>
    <property type="project" value="UniProtKB-UniRule"/>
</dbReference>
<dbReference type="Proteomes" id="UP000092389">
    <property type="component" value="Unassembled WGS sequence"/>
</dbReference>
<accession>A0A1A2TH33</accession>
<dbReference type="PRINTS" id="PR00455">
    <property type="entry name" value="HTHTETR"/>
</dbReference>
<sequence length="235" mass="26139">MAQRWTRERRLEHTRGLLLDAAEELFARKGFSGSALEEIADAAGYTRGAIYAHFGGKEELFLAVIERNRQRFLDGFADVISSSHRLDELDLDELANRWKALMHKAGADQAALGHEFTLFLMRSPEARERLATQRLEMVHWLSEYLTEGVARLGGALRIPATTMARVLLATNEGVTLASQLDGEDLYRAWLEMIISSIEPADASTDQHADSPKTVKHSAPASAGSAKRRRAESPPR</sequence>
<dbReference type="PANTHER" id="PTHR47506">
    <property type="entry name" value="TRANSCRIPTIONAL REGULATORY PROTEIN"/>
    <property type="match status" value="1"/>
</dbReference>
<evidence type="ECO:0000256" key="5">
    <source>
        <dbReference type="SAM" id="MobiDB-lite"/>
    </source>
</evidence>
<accession>A0A1A2TJK7</accession>
<feature type="region of interest" description="Disordered" evidence="5">
    <location>
        <begin position="201"/>
        <end position="235"/>
    </location>
</feature>
<dbReference type="OrthoDB" id="7252896at2"/>
<dbReference type="EMBL" id="LZJU01000083">
    <property type="protein sequence ID" value="OBH75684.1"/>
    <property type="molecule type" value="Genomic_DNA"/>
</dbReference>
<organism evidence="7 8">
    <name type="scientific">Mycobacterium mantenii</name>
    <dbReference type="NCBI Taxonomy" id="560555"/>
    <lineage>
        <taxon>Bacteria</taxon>
        <taxon>Bacillati</taxon>
        <taxon>Actinomycetota</taxon>
        <taxon>Actinomycetes</taxon>
        <taxon>Mycobacteriales</taxon>
        <taxon>Mycobacteriaceae</taxon>
        <taxon>Mycobacterium</taxon>
        <taxon>Mycobacterium avium complex (MAC)</taxon>
    </lineage>
</organism>
<evidence type="ECO:0000313" key="7">
    <source>
        <dbReference type="EMBL" id="OBH75684.1"/>
    </source>
</evidence>
<feature type="DNA-binding region" description="H-T-H motif" evidence="4">
    <location>
        <begin position="35"/>
        <end position="54"/>
    </location>
</feature>
<dbReference type="InterPro" id="IPR001647">
    <property type="entry name" value="HTH_TetR"/>
</dbReference>
<dbReference type="SUPFAM" id="SSF46689">
    <property type="entry name" value="Homeodomain-like"/>
    <property type="match status" value="1"/>
</dbReference>
<evidence type="ECO:0000259" key="6">
    <source>
        <dbReference type="PROSITE" id="PS50977"/>
    </source>
</evidence>
<comment type="caution">
    <text evidence="7">The sequence shown here is derived from an EMBL/GenBank/DDBJ whole genome shotgun (WGS) entry which is preliminary data.</text>
</comment>